<evidence type="ECO:0000256" key="1">
    <source>
        <dbReference type="ARBA" id="ARBA00004123"/>
    </source>
</evidence>
<keyword evidence="2" id="KW-0539">Nucleus</keyword>
<dbReference type="GO" id="GO:0008623">
    <property type="term" value="C:CHRAC"/>
    <property type="evidence" value="ECO:0007669"/>
    <property type="project" value="TreeGrafter"/>
</dbReference>
<dbReference type="Pfam" id="PF00808">
    <property type="entry name" value="CBFD_NFYB_HMF"/>
    <property type="match status" value="1"/>
</dbReference>
<dbReference type="AlphaFoldDB" id="A0A8R1I0U7"/>
<dbReference type="CDD" id="cd22928">
    <property type="entry name" value="HFD_POLE3_DPB4"/>
    <property type="match status" value="1"/>
</dbReference>
<evidence type="ECO:0000256" key="2">
    <source>
        <dbReference type="ARBA" id="ARBA00023242"/>
    </source>
</evidence>
<dbReference type="Proteomes" id="UP000005237">
    <property type="component" value="Unassembled WGS sequence"/>
</dbReference>
<reference evidence="7" key="1">
    <citation type="submission" date="2010-08" db="EMBL/GenBank/DDBJ databases">
        <authorList>
            <consortium name="Caenorhabditis japonica Sequencing Consortium"/>
            <person name="Wilson R.K."/>
        </authorList>
    </citation>
    <scope>NUCLEOTIDE SEQUENCE [LARGE SCALE GENOMIC DNA]</scope>
    <source>
        <strain evidence="7">DF5081</strain>
    </source>
</reference>
<dbReference type="SUPFAM" id="SSF47113">
    <property type="entry name" value="Histone-fold"/>
    <property type="match status" value="1"/>
</dbReference>
<feature type="compositionally biased region" description="Acidic residues" evidence="4">
    <location>
        <begin position="114"/>
        <end position="127"/>
    </location>
</feature>
<dbReference type="PANTHER" id="PTHR46172:SF1">
    <property type="entry name" value="DNA POLYMERASE EPSILON SUBUNIT 3"/>
    <property type="match status" value="1"/>
</dbReference>
<dbReference type="InterPro" id="IPR051377">
    <property type="entry name" value="DNA_Pol-Epsilon_Subunit"/>
</dbReference>
<dbReference type="InterPro" id="IPR009072">
    <property type="entry name" value="Histone-fold"/>
</dbReference>
<dbReference type="InterPro" id="IPR003958">
    <property type="entry name" value="CBFA_NFYB_domain"/>
</dbReference>
<dbReference type="Gene3D" id="1.10.20.10">
    <property type="entry name" value="Histone, subunit A"/>
    <property type="match status" value="1"/>
</dbReference>
<evidence type="ECO:0000313" key="7">
    <source>
        <dbReference type="Proteomes" id="UP000005237"/>
    </source>
</evidence>
<dbReference type="EnsemblMetazoa" id="CJA11398.1">
    <property type="protein sequence ID" value="CJA11398.1"/>
    <property type="gene ID" value="WBGene00130602"/>
</dbReference>
<comment type="subcellular location">
    <subcellularLocation>
        <location evidence="1">Nucleus</location>
    </subcellularLocation>
</comment>
<sequence>MSANDTDQDERVAQMMMPAAIVTRLMKEDQISASKDARDVISRAAAVFLINLSDVAAQAARDQKHKTISADDVLRGLKELESVAIYDYVKVITEKYKILRQQTALARKNAAAEDAGEMEEEDTEEDLIMQVTSP</sequence>
<proteinExistence type="predicted"/>
<dbReference type="GO" id="GO:0006272">
    <property type="term" value="P:leading strand elongation"/>
    <property type="evidence" value="ECO:0007669"/>
    <property type="project" value="TreeGrafter"/>
</dbReference>
<dbReference type="GO" id="GO:0008622">
    <property type="term" value="C:epsilon DNA polymerase complex"/>
    <property type="evidence" value="ECO:0007669"/>
    <property type="project" value="TreeGrafter"/>
</dbReference>
<dbReference type="GO" id="GO:0006974">
    <property type="term" value="P:DNA damage response"/>
    <property type="evidence" value="ECO:0007669"/>
    <property type="project" value="TreeGrafter"/>
</dbReference>
<protein>
    <recommendedName>
        <fullName evidence="3">DNA polymerase epsilon subunit 3</fullName>
    </recommendedName>
</protein>
<dbReference type="PANTHER" id="PTHR46172">
    <property type="entry name" value="DNA POLYMERASE EPSILON SUBUNIT 3"/>
    <property type="match status" value="1"/>
</dbReference>
<evidence type="ECO:0000256" key="3">
    <source>
        <dbReference type="ARBA" id="ARBA00039793"/>
    </source>
</evidence>
<dbReference type="GO" id="GO:0031507">
    <property type="term" value="P:heterochromatin formation"/>
    <property type="evidence" value="ECO:0007669"/>
    <property type="project" value="TreeGrafter"/>
</dbReference>
<accession>A0A8R1I0U7</accession>
<keyword evidence="7" id="KW-1185">Reference proteome</keyword>
<dbReference type="OMA" id="AQMMMPA"/>
<evidence type="ECO:0000256" key="4">
    <source>
        <dbReference type="SAM" id="MobiDB-lite"/>
    </source>
</evidence>
<dbReference type="GO" id="GO:0031490">
    <property type="term" value="F:chromatin DNA binding"/>
    <property type="evidence" value="ECO:0007669"/>
    <property type="project" value="TreeGrafter"/>
</dbReference>
<reference evidence="6" key="2">
    <citation type="submission" date="2022-06" db="UniProtKB">
        <authorList>
            <consortium name="EnsemblMetazoa"/>
        </authorList>
    </citation>
    <scope>IDENTIFICATION</scope>
    <source>
        <strain evidence="6">DF5081</strain>
    </source>
</reference>
<feature type="domain" description="Transcription factor CBF/NF-Y/archaeal histone" evidence="5">
    <location>
        <begin position="16"/>
        <end position="74"/>
    </location>
</feature>
<feature type="region of interest" description="Disordered" evidence="4">
    <location>
        <begin position="109"/>
        <end position="134"/>
    </location>
</feature>
<dbReference type="GO" id="GO:0046982">
    <property type="term" value="F:protein heterodimerization activity"/>
    <property type="evidence" value="ECO:0007669"/>
    <property type="project" value="InterPro"/>
</dbReference>
<evidence type="ECO:0000313" key="6">
    <source>
        <dbReference type="EnsemblMetazoa" id="CJA11398.1"/>
    </source>
</evidence>
<organism evidence="6 7">
    <name type="scientific">Caenorhabditis japonica</name>
    <dbReference type="NCBI Taxonomy" id="281687"/>
    <lineage>
        <taxon>Eukaryota</taxon>
        <taxon>Metazoa</taxon>
        <taxon>Ecdysozoa</taxon>
        <taxon>Nematoda</taxon>
        <taxon>Chromadorea</taxon>
        <taxon>Rhabditida</taxon>
        <taxon>Rhabditina</taxon>
        <taxon>Rhabditomorpha</taxon>
        <taxon>Rhabditoidea</taxon>
        <taxon>Rhabditidae</taxon>
        <taxon>Peloderinae</taxon>
        <taxon>Caenorhabditis</taxon>
    </lineage>
</organism>
<evidence type="ECO:0000259" key="5">
    <source>
        <dbReference type="Pfam" id="PF00808"/>
    </source>
</evidence>
<name>A0A8R1I0U7_CAEJA</name>